<protein>
    <submittedName>
        <fullName evidence="2">General stress protein</fullName>
    </submittedName>
</protein>
<name>A0A5C6W726_9BACI</name>
<evidence type="ECO:0000259" key="1">
    <source>
        <dbReference type="Pfam" id="PF11181"/>
    </source>
</evidence>
<proteinExistence type="predicted"/>
<evidence type="ECO:0000313" key="2">
    <source>
        <dbReference type="EMBL" id="TXC93133.1"/>
    </source>
</evidence>
<dbReference type="AlphaFoldDB" id="A0A5C6W726"/>
<gene>
    <name evidence="2" type="ORF">FS935_02770</name>
</gene>
<keyword evidence="3" id="KW-1185">Reference proteome</keyword>
<sequence>MKPYIEEYQNEDRIEEAVNDLKNKGVKSDDVYVLSHDDERTERISEKAETNTISPEETGITNAVGNFFNKKGDELRNKLSEIGFSKTEAETYEEKLDKGKVLLIVTNPEKYQLV</sequence>
<accession>A0A5C6W726</accession>
<feature type="domain" description="General stress protein 17M-like" evidence="1">
    <location>
        <begin position="5"/>
        <end position="99"/>
    </location>
</feature>
<dbReference type="OrthoDB" id="2353304at2"/>
<organism evidence="2 3">
    <name type="scientific">Metabacillus litoralis</name>
    <dbReference type="NCBI Taxonomy" id="152268"/>
    <lineage>
        <taxon>Bacteria</taxon>
        <taxon>Bacillati</taxon>
        <taxon>Bacillota</taxon>
        <taxon>Bacilli</taxon>
        <taxon>Bacillales</taxon>
        <taxon>Bacillaceae</taxon>
        <taxon>Metabacillus</taxon>
    </lineage>
</organism>
<reference evidence="2 3" key="1">
    <citation type="journal article" date="2005" name="Int. J. Syst. Evol. Microbiol.">
        <title>Bacillus litoralis sp. nov., isolated from a tidal flat of the Yellow Sea in Korea.</title>
        <authorList>
            <person name="Yoon J.H."/>
            <person name="Oh T.K."/>
        </authorList>
    </citation>
    <scope>NUCLEOTIDE SEQUENCE [LARGE SCALE GENOMIC DNA]</scope>
    <source>
        <strain evidence="2 3">SW-211</strain>
    </source>
</reference>
<evidence type="ECO:0000313" key="3">
    <source>
        <dbReference type="Proteomes" id="UP000321363"/>
    </source>
</evidence>
<comment type="caution">
    <text evidence="2">The sequence shown here is derived from an EMBL/GenBank/DDBJ whole genome shotgun (WGS) entry which is preliminary data.</text>
</comment>
<dbReference type="RefSeq" id="WP_146945992.1">
    <property type="nucleotide sequence ID" value="NZ_VOQF01000001.1"/>
</dbReference>
<dbReference type="Pfam" id="PF11181">
    <property type="entry name" value="YflT"/>
    <property type="match status" value="1"/>
</dbReference>
<dbReference type="Proteomes" id="UP000321363">
    <property type="component" value="Unassembled WGS sequence"/>
</dbReference>
<dbReference type="EMBL" id="VOQF01000001">
    <property type="protein sequence ID" value="TXC93133.1"/>
    <property type="molecule type" value="Genomic_DNA"/>
</dbReference>
<dbReference type="InterPro" id="IPR025889">
    <property type="entry name" value="GSP17M-like_dom"/>
</dbReference>